<name>A0ABY4C7I6_9BACT</name>
<dbReference type="Gene3D" id="2.40.160.10">
    <property type="entry name" value="Porin"/>
    <property type="match status" value="1"/>
</dbReference>
<protein>
    <recommendedName>
        <fullName evidence="4">Zinc-regulated TonB-dependent outer membrane receptor</fullName>
    </recommendedName>
</protein>
<dbReference type="RefSeq" id="WP_243537069.1">
    <property type="nucleotide sequence ID" value="NZ_CP093442.1"/>
</dbReference>
<evidence type="ECO:0000313" key="2">
    <source>
        <dbReference type="EMBL" id="UOF00890.1"/>
    </source>
</evidence>
<evidence type="ECO:0000313" key="3">
    <source>
        <dbReference type="Proteomes" id="UP000830116"/>
    </source>
</evidence>
<dbReference type="EMBL" id="CP093442">
    <property type="protein sequence ID" value="UOF00890.1"/>
    <property type="molecule type" value="Genomic_DNA"/>
</dbReference>
<proteinExistence type="predicted"/>
<organism evidence="2 3">
    <name type="scientific">Bdellovibrio reynosensis</name>
    <dbReference type="NCBI Taxonomy" id="2835041"/>
    <lineage>
        <taxon>Bacteria</taxon>
        <taxon>Pseudomonadati</taxon>
        <taxon>Bdellovibrionota</taxon>
        <taxon>Bdellovibrionia</taxon>
        <taxon>Bdellovibrionales</taxon>
        <taxon>Pseudobdellovibrionaceae</taxon>
        <taxon>Bdellovibrio</taxon>
    </lineage>
</organism>
<sequence>MKLLVVLSWLVLSLNAFAQEEDHEHFETRGALDLRLPFDFENSSGNTLNVQAAELVIQGPINHHFSGLINLTAHGHEDDFKPELHEAYVVSKNLIPSSKFKIGKFLLDVGGLNNTHPHDWFFTSAPKVHNDFFSEEGLNDTGFEYSFLHPAGKNRFTFTIGVSNGYHFGHTHEESGEEEADERPHVPTHYLHPSQLFATENGFIKFGATYVGRTDAQGIQTQIYGFDFTKVNGEVEKPQSLIKSELLYRNLSAPGASATEELGTYVYAEQSLNEKWSAGFRVDLFTELSRTEADLSKKENLNYALTPSMIYRTGHSSVVRFNYSYEVQTNQGENDQLNQKLELQLVAYLGDHYHED</sequence>
<evidence type="ECO:0000256" key="1">
    <source>
        <dbReference type="SAM" id="SignalP"/>
    </source>
</evidence>
<feature type="signal peptide" evidence="1">
    <location>
        <begin position="1"/>
        <end position="18"/>
    </location>
</feature>
<accession>A0ABY4C7I6</accession>
<keyword evidence="1" id="KW-0732">Signal</keyword>
<gene>
    <name evidence="2" type="ORF">MNR06_14405</name>
</gene>
<feature type="chain" id="PRO_5046682189" description="Zinc-regulated TonB-dependent outer membrane receptor" evidence="1">
    <location>
        <begin position="19"/>
        <end position="356"/>
    </location>
</feature>
<evidence type="ECO:0008006" key="4">
    <source>
        <dbReference type="Google" id="ProtNLM"/>
    </source>
</evidence>
<dbReference type="InterPro" id="IPR023614">
    <property type="entry name" value="Porin_dom_sf"/>
</dbReference>
<keyword evidence="3" id="KW-1185">Reference proteome</keyword>
<dbReference type="SUPFAM" id="SSF56935">
    <property type="entry name" value="Porins"/>
    <property type="match status" value="1"/>
</dbReference>
<dbReference type="Proteomes" id="UP000830116">
    <property type="component" value="Chromosome"/>
</dbReference>
<reference evidence="2" key="1">
    <citation type="submission" date="2022-03" db="EMBL/GenBank/DDBJ databases">
        <title>Genome Identification and Characterization of new species Bdellovibrio reynosense LBG001 sp. nov. from a Mexico soil sample.</title>
        <authorList>
            <person name="Camilli A."/>
            <person name="Ajao Y."/>
            <person name="Guo X."/>
        </authorList>
    </citation>
    <scope>NUCLEOTIDE SEQUENCE</scope>
    <source>
        <strain evidence="2">LBG001</strain>
    </source>
</reference>